<dbReference type="AlphaFoldDB" id="A0A9N7YXM2"/>
<dbReference type="Proteomes" id="UP001153269">
    <property type="component" value="Unassembled WGS sequence"/>
</dbReference>
<comment type="caution">
    <text evidence="1">The sequence shown here is derived from an EMBL/GenBank/DDBJ whole genome shotgun (WGS) entry which is preliminary data.</text>
</comment>
<evidence type="ECO:0000313" key="2">
    <source>
        <dbReference type="Proteomes" id="UP001153269"/>
    </source>
</evidence>
<protein>
    <submittedName>
        <fullName evidence="1">Uncharacterized protein</fullName>
    </submittedName>
</protein>
<keyword evidence="2" id="KW-1185">Reference proteome</keyword>
<evidence type="ECO:0000313" key="1">
    <source>
        <dbReference type="EMBL" id="CAB1443698.1"/>
    </source>
</evidence>
<dbReference type="EMBL" id="CADEAL010003168">
    <property type="protein sequence ID" value="CAB1443698.1"/>
    <property type="molecule type" value="Genomic_DNA"/>
</dbReference>
<organism evidence="1 2">
    <name type="scientific">Pleuronectes platessa</name>
    <name type="common">European plaice</name>
    <dbReference type="NCBI Taxonomy" id="8262"/>
    <lineage>
        <taxon>Eukaryota</taxon>
        <taxon>Metazoa</taxon>
        <taxon>Chordata</taxon>
        <taxon>Craniata</taxon>
        <taxon>Vertebrata</taxon>
        <taxon>Euteleostomi</taxon>
        <taxon>Actinopterygii</taxon>
        <taxon>Neopterygii</taxon>
        <taxon>Teleostei</taxon>
        <taxon>Neoteleostei</taxon>
        <taxon>Acanthomorphata</taxon>
        <taxon>Carangaria</taxon>
        <taxon>Pleuronectiformes</taxon>
        <taxon>Pleuronectoidei</taxon>
        <taxon>Pleuronectidae</taxon>
        <taxon>Pleuronectes</taxon>
    </lineage>
</organism>
<reference evidence="1" key="1">
    <citation type="submission" date="2020-03" db="EMBL/GenBank/DDBJ databases">
        <authorList>
            <person name="Weist P."/>
        </authorList>
    </citation>
    <scope>NUCLEOTIDE SEQUENCE</scope>
</reference>
<gene>
    <name evidence="1" type="ORF">PLEPLA_LOCUS31414</name>
</gene>
<proteinExistence type="predicted"/>
<name>A0A9N7YXM2_PLEPL</name>
<accession>A0A9N7YXM2</accession>
<sequence>MHGGGDQEVQRYSSGATWAGVTPQSVKMSPTASQYISFILRQQFQQQINDWLGLLSPYSARTRPNPLGRTEAAAAHFAGAGEQKQQKHGCQRCVMDSCRGSEVHWAWTCSQQTELGSPGARWSARGLLPRFSIKLRCGIGLSPPPLVLHGLIVVLGTVITPEAMD</sequence>